<sequence>MSLALRVVSHSEIGLVRKNNQDSGFTSSHLLVVADGMGGAAAGDLASAVAVDTLMRVDESATGAAMLDVMSGAVDEANDRIADLIADDVSLDGMGTTVTAALFDGTDLGLVHIGDSRAYLLRDGQLRRLTHDHSWVQSLVDEGRISEAEAAVHPHRSLLLRVLNGQPGADAEASMLPMAPGDRLMFCSDGLCGLVDDVEIAELLALADREEALAALVAAARAEGGVDNITVLVADVVQVAAGPPGAAADLAETPAHGPESVVLGAASERSVPPPAGRGQEEHEDTVITRALVPPGETPAPAPSPAPARPDESRYDPVPPARRRFVRPLVTAALVLVVVAAGLGAAYAWTRSQYYVGIAGQQVAIYRGVSEDLPLVPLSQLYEVQDLEVASLPVYYQERVQSSIDVPSLAAARETVTELRDAVTRCGRGTPGASPSPSPSRSASPRPSSPAPTLASGATSAATSPSPNGPDC</sequence>
<keyword evidence="2" id="KW-0812">Transmembrane</keyword>
<feature type="compositionally biased region" description="Pro residues" evidence="1">
    <location>
        <begin position="295"/>
        <end position="307"/>
    </location>
</feature>
<dbReference type="PANTHER" id="PTHR13832">
    <property type="entry name" value="PROTEIN PHOSPHATASE 2C"/>
    <property type="match status" value="1"/>
</dbReference>
<evidence type="ECO:0000256" key="1">
    <source>
        <dbReference type="SAM" id="MobiDB-lite"/>
    </source>
</evidence>
<evidence type="ECO:0000313" key="5">
    <source>
        <dbReference type="Proteomes" id="UP001500767"/>
    </source>
</evidence>
<dbReference type="EMBL" id="BAAAYR010000002">
    <property type="protein sequence ID" value="GAA3565666.1"/>
    <property type="molecule type" value="Genomic_DNA"/>
</dbReference>
<dbReference type="PROSITE" id="PS51746">
    <property type="entry name" value="PPM_2"/>
    <property type="match status" value="1"/>
</dbReference>
<dbReference type="SMART" id="SM00331">
    <property type="entry name" value="PP2C_SIG"/>
    <property type="match status" value="1"/>
</dbReference>
<dbReference type="InterPro" id="IPR036457">
    <property type="entry name" value="PPM-type-like_dom_sf"/>
</dbReference>
<dbReference type="Gene3D" id="3.60.40.10">
    <property type="entry name" value="PPM-type phosphatase domain"/>
    <property type="match status" value="1"/>
</dbReference>
<evidence type="ECO:0000256" key="2">
    <source>
        <dbReference type="SAM" id="Phobius"/>
    </source>
</evidence>
<dbReference type="CDD" id="cd00143">
    <property type="entry name" value="PP2Cc"/>
    <property type="match status" value="1"/>
</dbReference>
<feature type="region of interest" description="Disordered" evidence="1">
    <location>
        <begin position="424"/>
        <end position="471"/>
    </location>
</feature>
<comment type="caution">
    <text evidence="4">The sequence shown here is derived from an EMBL/GenBank/DDBJ whole genome shotgun (WGS) entry which is preliminary data.</text>
</comment>
<accession>A0ABP6XG72</accession>
<reference evidence="5" key="1">
    <citation type="journal article" date="2019" name="Int. J. Syst. Evol. Microbiol.">
        <title>The Global Catalogue of Microorganisms (GCM) 10K type strain sequencing project: providing services to taxonomists for standard genome sequencing and annotation.</title>
        <authorList>
            <consortium name="The Broad Institute Genomics Platform"/>
            <consortium name="The Broad Institute Genome Sequencing Center for Infectious Disease"/>
            <person name="Wu L."/>
            <person name="Ma J."/>
        </authorList>
    </citation>
    <scope>NUCLEOTIDE SEQUENCE [LARGE SCALE GENOMIC DNA]</scope>
    <source>
        <strain evidence="5">JCM 16540</strain>
    </source>
</reference>
<dbReference type="Proteomes" id="UP001500767">
    <property type="component" value="Unassembled WGS sequence"/>
</dbReference>
<feature type="transmembrane region" description="Helical" evidence="2">
    <location>
        <begin position="328"/>
        <end position="348"/>
    </location>
</feature>
<dbReference type="InterPro" id="IPR001932">
    <property type="entry name" value="PPM-type_phosphatase-like_dom"/>
</dbReference>
<evidence type="ECO:0000313" key="4">
    <source>
        <dbReference type="EMBL" id="GAA3565666.1"/>
    </source>
</evidence>
<dbReference type="Pfam" id="PF13672">
    <property type="entry name" value="PP2C_2"/>
    <property type="match status" value="1"/>
</dbReference>
<dbReference type="InterPro" id="IPR015655">
    <property type="entry name" value="PP2C"/>
</dbReference>
<feature type="compositionally biased region" description="Low complexity" evidence="1">
    <location>
        <begin position="426"/>
        <end position="465"/>
    </location>
</feature>
<feature type="domain" description="PPM-type phosphatase" evidence="3">
    <location>
        <begin position="6"/>
        <end position="236"/>
    </location>
</feature>
<proteinExistence type="predicted"/>
<keyword evidence="2" id="KW-0472">Membrane</keyword>
<dbReference type="SMART" id="SM00332">
    <property type="entry name" value="PP2Cc"/>
    <property type="match status" value="1"/>
</dbReference>
<keyword evidence="2" id="KW-1133">Transmembrane helix</keyword>
<dbReference type="PANTHER" id="PTHR13832:SF827">
    <property type="entry name" value="PROTEIN PHOSPHATASE 1L"/>
    <property type="match status" value="1"/>
</dbReference>
<name>A0ABP6XG72_9ACTN</name>
<dbReference type="RefSeq" id="WP_204910637.1">
    <property type="nucleotide sequence ID" value="NZ_BAAAYR010000002.1"/>
</dbReference>
<protein>
    <submittedName>
        <fullName evidence="4">Stp1/IreP family PP2C-type Ser/Thr phosphatase</fullName>
    </submittedName>
</protein>
<evidence type="ECO:0000259" key="3">
    <source>
        <dbReference type="PROSITE" id="PS51746"/>
    </source>
</evidence>
<dbReference type="SUPFAM" id="SSF81606">
    <property type="entry name" value="PP2C-like"/>
    <property type="match status" value="1"/>
</dbReference>
<keyword evidence="5" id="KW-1185">Reference proteome</keyword>
<organism evidence="4 5">
    <name type="scientific">Microlunatus spumicola</name>
    <dbReference type="NCBI Taxonomy" id="81499"/>
    <lineage>
        <taxon>Bacteria</taxon>
        <taxon>Bacillati</taxon>
        <taxon>Actinomycetota</taxon>
        <taxon>Actinomycetes</taxon>
        <taxon>Propionibacteriales</taxon>
        <taxon>Propionibacteriaceae</taxon>
        <taxon>Microlunatus</taxon>
    </lineage>
</organism>
<feature type="region of interest" description="Disordered" evidence="1">
    <location>
        <begin position="292"/>
        <end position="318"/>
    </location>
</feature>
<gene>
    <name evidence="4" type="ORF">GCM10022197_21930</name>
</gene>